<dbReference type="InterPro" id="IPR035965">
    <property type="entry name" value="PAS-like_dom_sf"/>
</dbReference>
<dbReference type="SMART" id="SM00267">
    <property type="entry name" value="GGDEF"/>
    <property type="match status" value="1"/>
</dbReference>
<keyword evidence="2" id="KW-1133">Transmembrane helix</keyword>
<dbReference type="PANTHER" id="PTHR45138">
    <property type="entry name" value="REGULATORY COMPONENTS OF SENSORY TRANSDUCTION SYSTEM"/>
    <property type="match status" value="1"/>
</dbReference>
<dbReference type="Gene3D" id="3.30.70.270">
    <property type="match status" value="1"/>
</dbReference>
<dbReference type="NCBIfam" id="TIGR00254">
    <property type="entry name" value="GGDEF"/>
    <property type="match status" value="1"/>
</dbReference>
<feature type="transmembrane region" description="Helical" evidence="2">
    <location>
        <begin position="14"/>
        <end position="38"/>
    </location>
</feature>
<evidence type="ECO:0000256" key="2">
    <source>
        <dbReference type="SAM" id="Phobius"/>
    </source>
</evidence>
<dbReference type="SUPFAM" id="SSF55073">
    <property type="entry name" value="Nucleotide cyclase"/>
    <property type="match status" value="1"/>
</dbReference>
<keyword evidence="5" id="KW-1185">Reference proteome</keyword>
<dbReference type="Pfam" id="PF08448">
    <property type="entry name" value="PAS_4"/>
    <property type="match status" value="1"/>
</dbReference>
<dbReference type="Gene3D" id="3.30.450.20">
    <property type="entry name" value="PAS domain"/>
    <property type="match status" value="1"/>
</dbReference>
<evidence type="ECO:0000313" key="4">
    <source>
        <dbReference type="EMBL" id="MBW6390183.1"/>
    </source>
</evidence>
<protein>
    <recommendedName>
        <fullName evidence="1">diguanylate cyclase</fullName>
        <ecNumber evidence="1">2.7.7.65</ecNumber>
    </recommendedName>
</protein>
<dbReference type="PANTHER" id="PTHR45138:SF24">
    <property type="entry name" value="DIGUANYLATE CYCLASE DGCC-RELATED"/>
    <property type="match status" value="1"/>
</dbReference>
<keyword evidence="2" id="KW-0812">Transmembrane</keyword>
<dbReference type="InterPro" id="IPR000160">
    <property type="entry name" value="GGDEF_dom"/>
</dbReference>
<dbReference type="SUPFAM" id="SSF55785">
    <property type="entry name" value="PYP-like sensor domain (PAS domain)"/>
    <property type="match status" value="1"/>
</dbReference>
<dbReference type="InterPro" id="IPR050469">
    <property type="entry name" value="Diguanylate_Cyclase"/>
</dbReference>
<dbReference type="Proteomes" id="UP000769617">
    <property type="component" value="Unassembled WGS sequence"/>
</dbReference>
<organism evidence="4 5">
    <name type="scientific">Billgrantia antri</name>
    <dbReference type="NCBI Taxonomy" id="2846777"/>
    <lineage>
        <taxon>Bacteria</taxon>
        <taxon>Pseudomonadati</taxon>
        <taxon>Pseudomonadota</taxon>
        <taxon>Gammaproteobacteria</taxon>
        <taxon>Oceanospirillales</taxon>
        <taxon>Halomonadaceae</taxon>
        <taxon>Billgrantia</taxon>
    </lineage>
</organism>
<dbReference type="EC" id="2.7.7.65" evidence="1"/>
<evidence type="ECO:0000259" key="3">
    <source>
        <dbReference type="PROSITE" id="PS50887"/>
    </source>
</evidence>
<gene>
    <name evidence="4" type="ORF">KPL81_03255</name>
</gene>
<dbReference type="CDD" id="cd01949">
    <property type="entry name" value="GGDEF"/>
    <property type="match status" value="1"/>
</dbReference>
<evidence type="ECO:0000256" key="1">
    <source>
        <dbReference type="ARBA" id="ARBA00012528"/>
    </source>
</evidence>
<proteinExistence type="predicted"/>
<sequence length="345" mass="37724">MGTDHLIAHFERRFLYATSILALLLSLLMAVMLAQLRAITRSAQAHERIRQSQQSTQAVLNSVSLAIAILSSQGVIVSVNAAWRRLAQEYGSKDADGFVGQNYLAICYSAQDETMERVDSLAEGLSAVLAGKRLAFEHIYSLPGSEGERWYRMKVLTMSDNSGRVVVSHELITALKRAEAALRTAAYTDHLTGLNNRRVLSEAAERHLANAHRHQLPLSVMMLDCDHFKQINDTFGHAGGDEVLRSLAQVMRDTSRTGDILARFGGEEFVAVLPHTTSEGAAALAERLRQAGEHALTPHEGSHITFTVSIGVASLQPGMSFGELLKHADDALYRAKANGRNRVAT</sequence>
<feature type="domain" description="GGDEF" evidence="3">
    <location>
        <begin position="216"/>
        <end position="345"/>
    </location>
</feature>
<feature type="transmembrane region" description="Helical" evidence="2">
    <location>
        <begin position="59"/>
        <end position="83"/>
    </location>
</feature>
<dbReference type="PROSITE" id="PS50887">
    <property type="entry name" value="GGDEF"/>
    <property type="match status" value="1"/>
</dbReference>
<dbReference type="InterPro" id="IPR013656">
    <property type="entry name" value="PAS_4"/>
</dbReference>
<reference evidence="4 5" key="1">
    <citation type="submission" date="2021-07" db="EMBL/GenBank/DDBJ databases">
        <authorList>
            <person name="So Y."/>
        </authorList>
    </citation>
    <scope>NUCLEOTIDE SEQUENCE [LARGE SCALE GENOMIC DNA]</scope>
    <source>
        <strain evidence="4 5">Y3S6</strain>
    </source>
</reference>
<dbReference type="Pfam" id="PF00990">
    <property type="entry name" value="GGDEF"/>
    <property type="match status" value="1"/>
</dbReference>
<keyword evidence="2" id="KW-0472">Membrane</keyword>
<dbReference type="InterPro" id="IPR029787">
    <property type="entry name" value="Nucleotide_cyclase"/>
</dbReference>
<accession>A0ABS6ZJE6</accession>
<comment type="caution">
    <text evidence="4">The sequence shown here is derived from an EMBL/GenBank/DDBJ whole genome shotgun (WGS) entry which is preliminary data.</text>
</comment>
<dbReference type="InterPro" id="IPR043128">
    <property type="entry name" value="Rev_trsase/Diguanyl_cyclase"/>
</dbReference>
<dbReference type="EMBL" id="JAHYCA010000001">
    <property type="protein sequence ID" value="MBW6390183.1"/>
    <property type="molecule type" value="Genomic_DNA"/>
</dbReference>
<evidence type="ECO:0000313" key="5">
    <source>
        <dbReference type="Proteomes" id="UP000769617"/>
    </source>
</evidence>
<name>A0ABS6ZJE6_9GAMM</name>
<dbReference type="RefSeq" id="WP_219790671.1">
    <property type="nucleotide sequence ID" value="NZ_JAHYCA010000001.1"/>
</dbReference>